<dbReference type="Gene3D" id="2.30.42.60">
    <property type="match status" value="1"/>
</dbReference>
<evidence type="ECO:0000256" key="1">
    <source>
        <dbReference type="ARBA" id="ARBA00004206"/>
    </source>
</evidence>
<protein>
    <submittedName>
        <fullName evidence="12">MamX</fullName>
    </submittedName>
</protein>
<evidence type="ECO:0000256" key="6">
    <source>
        <dbReference type="ARBA" id="ARBA00023004"/>
    </source>
</evidence>
<feature type="region of interest" description="Disordered" evidence="9">
    <location>
        <begin position="67"/>
        <end position="92"/>
    </location>
</feature>
<accession>A0A221SKY2</accession>
<name>A0A221SKY2_9VIBR</name>
<dbReference type="GO" id="GO:0046872">
    <property type="term" value="F:metal ion binding"/>
    <property type="evidence" value="ECO:0007669"/>
    <property type="project" value="UniProtKB-KW"/>
</dbReference>
<evidence type="ECO:0000256" key="3">
    <source>
        <dbReference type="ARBA" id="ARBA00022692"/>
    </source>
</evidence>
<dbReference type="InterPro" id="IPR036280">
    <property type="entry name" value="Multihaem_cyt_sf"/>
</dbReference>
<evidence type="ECO:0000256" key="5">
    <source>
        <dbReference type="ARBA" id="ARBA00022989"/>
    </source>
</evidence>
<keyword evidence="5 10" id="KW-1133">Transmembrane helix</keyword>
<keyword evidence="6" id="KW-0408">Iron</keyword>
<evidence type="ECO:0000313" key="12">
    <source>
        <dbReference type="EMBL" id="ASN76817.1"/>
    </source>
</evidence>
<proteinExistence type="predicted"/>
<dbReference type="SUPFAM" id="SSF48695">
    <property type="entry name" value="Multiheme cytochromes"/>
    <property type="match status" value="1"/>
</dbReference>
<evidence type="ECO:0000256" key="8">
    <source>
        <dbReference type="ARBA" id="ARBA00023178"/>
    </source>
</evidence>
<feature type="domain" description="Magnetochrome" evidence="11">
    <location>
        <begin position="37"/>
        <end position="64"/>
    </location>
</feature>
<organism evidence="12">
    <name type="scientific">Vibrio sp. MV-1</name>
    <dbReference type="NCBI Taxonomy" id="632142"/>
    <lineage>
        <taxon>Bacteria</taxon>
        <taxon>Pseudomonadati</taxon>
        <taxon>Pseudomonadota</taxon>
        <taxon>Gammaproteobacteria</taxon>
        <taxon>Vibrionales</taxon>
        <taxon>Vibrionaceae</taxon>
        <taxon>Vibrio</taxon>
    </lineage>
</organism>
<dbReference type="Pfam" id="PF18509">
    <property type="entry name" value="MCR"/>
    <property type="match status" value="2"/>
</dbReference>
<evidence type="ECO:0000256" key="7">
    <source>
        <dbReference type="ARBA" id="ARBA00023136"/>
    </source>
</evidence>
<evidence type="ECO:0000256" key="4">
    <source>
        <dbReference type="ARBA" id="ARBA00022723"/>
    </source>
</evidence>
<dbReference type="EMBL" id="EU921416">
    <property type="protein sequence ID" value="ASN76817.1"/>
    <property type="molecule type" value="Genomic_DNA"/>
</dbReference>
<sequence>MKSEEWIIGIGVAVLLGIAVITIFAEGLWEDEYHDAPAIAAGTFPPHRDGREKIACASCHVVLAQGTPHTGSPNATGPLPPPPILPNAPAPHVDGREKMACKNCHVILKP</sequence>
<evidence type="ECO:0000256" key="9">
    <source>
        <dbReference type="SAM" id="MobiDB-lite"/>
    </source>
</evidence>
<dbReference type="GO" id="GO:0110146">
    <property type="term" value="C:magnetosome membrane"/>
    <property type="evidence" value="ECO:0007669"/>
    <property type="project" value="UniProtKB-SubCell"/>
</dbReference>
<keyword evidence="4" id="KW-0479">Metal-binding</keyword>
<evidence type="ECO:0000256" key="10">
    <source>
        <dbReference type="SAM" id="Phobius"/>
    </source>
</evidence>
<keyword evidence="7 10" id="KW-0472">Membrane</keyword>
<dbReference type="InterPro" id="IPR040963">
    <property type="entry name" value="MCR"/>
</dbReference>
<evidence type="ECO:0000259" key="11">
    <source>
        <dbReference type="Pfam" id="PF18509"/>
    </source>
</evidence>
<evidence type="ECO:0000256" key="2">
    <source>
        <dbReference type="ARBA" id="ARBA00022591"/>
    </source>
</evidence>
<comment type="subcellular location">
    <subcellularLocation>
        <location evidence="1">Magnetosome membrane</location>
        <topology evidence="1">Single-pass membrane protein</topology>
    </subcellularLocation>
</comment>
<feature type="domain" description="Magnetochrome" evidence="11">
    <location>
        <begin position="82"/>
        <end position="109"/>
    </location>
</feature>
<keyword evidence="2" id="KW-0091">Biomineralization</keyword>
<dbReference type="AlphaFoldDB" id="A0A221SKY2"/>
<feature type="compositionally biased region" description="Pro residues" evidence="9">
    <location>
        <begin position="78"/>
        <end position="89"/>
    </location>
</feature>
<keyword evidence="8" id="KW-1281">Magnetosome</keyword>
<keyword evidence="3 10" id="KW-0812">Transmembrane</keyword>
<feature type="transmembrane region" description="Helical" evidence="10">
    <location>
        <begin position="6"/>
        <end position="25"/>
    </location>
</feature>
<reference evidence="12" key="1">
    <citation type="submission" date="2008-07" db="EMBL/GenBank/DDBJ databases">
        <title>Analysis of genes from marine vibrio MV-1 putatively involved in magnetosome formation.</title>
        <authorList>
            <person name="Trubitsyn D."/>
            <person name="French C."/>
            <person name="Staniland S."/>
            <person name="Ward B."/>
        </authorList>
    </citation>
    <scope>NUCLEOTIDE SEQUENCE</scope>
    <source>
        <strain evidence="12">MV-1</strain>
    </source>
</reference>